<dbReference type="InterPro" id="IPR025347">
    <property type="entry name" value="DUF4251"/>
</dbReference>
<dbReference type="Gene3D" id="2.40.128.410">
    <property type="match status" value="1"/>
</dbReference>
<protein>
    <submittedName>
        <fullName evidence="1">DUF4251 domain-containing protein</fullName>
    </submittedName>
</protein>
<gene>
    <name evidence="1" type="ORF">ITJ86_06315</name>
</gene>
<evidence type="ECO:0000313" key="2">
    <source>
        <dbReference type="Proteomes" id="UP000611215"/>
    </source>
</evidence>
<dbReference type="Pfam" id="PF14059">
    <property type="entry name" value="DUF4251"/>
    <property type="match status" value="1"/>
</dbReference>
<evidence type="ECO:0000313" key="1">
    <source>
        <dbReference type="EMBL" id="MBF8149503.1"/>
    </source>
</evidence>
<organism evidence="1 2">
    <name type="scientific">Winogradskyella marina</name>
    <dbReference type="NCBI Taxonomy" id="2785530"/>
    <lineage>
        <taxon>Bacteria</taxon>
        <taxon>Pseudomonadati</taxon>
        <taxon>Bacteroidota</taxon>
        <taxon>Flavobacteriia</taxon>
        <taxon>Flavobacteriales</taxon>
        <taxon>Flavobacteriaceae</taxon>
        <taxon>Winogradskyella</taxon>
    </lineage>
</organism>
<dbReference type="Proteomes" id="UP000611215">
    <property type="component" value="Unassembled WGS sequence"/>
</dbReference>
<comment type="caution">
    <text evidence="1">The sequence shown here is derived from an EMBL/GenBank/DDBJ whole genome shotgun (WGS) entry which is preliminary data.</text>
</comment>
<proteinExistence type="predicted"/>
<dbReference type="RefSeq" id="WP_195870781.1">
    <property type="nucleotide sequence ID" value="NZ_JADOET010000004.1"/>
</dbReference>
<accession>A0ABS0EGD0</accession>
<keyword evidence="2" id="KW-1185">Reference proteome</keyword>
<sequence length="197" mass="21931">MIKRLNNKKLGILFGIAVLGLLWNCKSTDVTKGESYLSEIHSLEQLMQNDTYYIEVDVAYPFVTAATQQVANAILMPGTGNSASRIDVAGDGHFIEIQADTVKGDLSFFGERRLNGGSYGRANGGIVFEGIPKAYEKTINKENRTLNIEFNISGEGTENYDINLKIYPNHKAVVDVRSNFRTVMRYDGRLKPKDNSQ</sequence>
<dbReference type="EMBL" id="JADOET010000004">
    <property type="protein sequence ID" value="MBF8149503.1"/>
    <property type="molecule type" value="Genomic_DNA"/>
</dbReference>
<name>A0ABS0EGD0_9FLAO</name>
<reference evidence="1 2" key="1">
    <citation type="submission" date="2020-11" db="EMBL/GenBank/DDBJ databases">
        <title>Winogradskyella marina sp. nov., isolated from marine sediment.</title>
        <authorList>
            <person name="Bo J."/>
            <person name="Wang S."/>
            <person name="Song X."/>
            <person name="Du Z."/>
        </authorList>
    </citation>
    <scope>NUCLEOTIDE SEQUENCE [LARGE SCALE GENOMIC DNA]</scope>
    <source>
        <strain evidence="1 2">F6397</strain>
    </source>
</reference>